<evidence type="ECO:0000313" key="2">
    <source>
        <dbReference type="EMBL" id="MBB4907730.1"/>
    </source>
</evidence>
<dbReference type="InterPro" id="IPR007214">
    <property type="entry name" value="YbaK/aa-tRNA-synth-assoc-dom"/>
</dbReference>
<dbReference type="RefSeq" id="WP_184811885.1">
    <property type="nucleotide sequence ID" value="NZ_JACHJQ010000004.1"/>
</dbReference>
<name>A0A7W7Q610_9PSEU</name>
<feature type="domain" description="YbaK/aminoacyl-tRNA synthetase-associated" evidence="1">
    <location>
        <begin position="31"/>
        <end position="147"/>
    </location>
</feature>
<dbReference type="Pfam" id="PF04073">
    <property type="entry name" value="tRNA_edit"/>
    <property type="match status" value="1"/>
</dbReference>
<evidence type="ECO:0000259" key="1">
    <source>
        <dbReference type="Pfam" id="PF04073"/>
    </source>
</evidence>
<gene>
    <name evidence="2" type="ORF">FHR82_003972</name>
</gene>
<dbReference type="GO" id="GO:0002161">
    <property type="term" value="F:aminoacyl-tRNA deacylase activity"/>
    <property type="evidence" value="ECO:0007669"/>
    <property type="project" value="InterPro"/>
</dbReference>
<dbReference type="AlphaFoldDB" id="A0A7W7Q610"/>
<dbReference type="InterPro" id="IPR036754">
    <property type="entry name" value="YbaK/aa-tRNA-synt-asso_dom_sf"/>
</dbReference>
<comment type="caution">
    <text evidence="2">The sequence shown here is derived from an EMBL/GenBank/DDBJ whole genome shotgun (WGS) entry which is preliminary data.</text>
</comment>
<organism evidence="2 3">
    <name type="scientific">Actinophytocola algeriensis</name>
    <dbReference type="NCBI Taxonomy" id="1768010"/>
    <lineage>
        <taxon>Bacteria</taxon>
        <taxon>Bacillati</taxon>
        <taxon>Actinomycetota</taxon>
        <taxon>Actinomycetes</taxon>
        <taxon>Pseudonocardiales</taxon>
        <taxon>Pseudonocardiaceae</taxon>
    </lineage>
</organism>
<accession>A0A7W7Q610</accession>
<dbReference type="Proteomes" id="UP000520767">
    <property type="component" value="Unassembled WGS sequence"/>
</dbReference>
<keyword evidence="2" id="KW-0378">Hydrolase</keyword>
<protein>
    <submittedName>
        <fullName evidence="2">Ala-tRNA(Pro) deacylase</fullName>
        <ecNumber evidence="2">3.1.1.-</ecNumber>
    </submittedName>
</protein>
<dbReference type="EC" id="3.1.1.-" evidence="2"/>
<dbReference type="SUPFAM" id="SSF55826">
    <property type="entry name" value="YbaK/ProRS associated domain"/>
    <property type="match status" value="1"/>
</dbReference>
<dbReference type="EMBL" id="JACHJQ010000004">
    <property type="protein sequence ID" value="MBB4907730.1"/>
    <property type="molecule type" value="Genomic_DNA"/>
</dbReference>
<keyword evidence="3" id="KW-1185">Reference proteome</keyword>
<proteinExistence type="predicted"/>
<sequence>MADAYERLVALLDTKNATYRLIDHAPEGRTELVSAMRGHPVAQAAKCVIIMVKLGKKVTRHVLAVVPGDRRVDLAGLKALLGGTYAGFASLEVAERLAGSVSGTILPFAWHPDLELIVDPELTAHQELYFNAARLDRSVALATSDYLALAEPRVERIAG</sequence>
<dbReference type="Gene3D" id="3.90.960.10">
    <property type="entry name" value="YbaK/aminoacyl-tRNA synthetase-associated domain"/>
    <property type="match status" value="1"/>
</dbReference>
<evidence type="ECO:0000313" key="3">
    <source>
        <dbReference type="Proteomes" id="UP000520767"/>
    </source>
</evidence>
<reference evidence="2 3" key="1">
    <citation type="submission" date="2020-08" db="EMBL/GenBank/DDBJ databases">
        <title>Genomic Encyclopedia of Type Strains, Phase III (KMG-III): the genomes of soil and plant-associated and newly described type strains.</title>
        <authorList>
            <person name="Whitman W."/>
        </authorList>
    </citation>
    <scope>NUCLEOTIDE SEQUENCE [LARGE SCALE GENOMIC DNA]</scope>
    <source>
        <strain evidence="2 3">CECT 8960</strain>
    </source>
</reference>